<dbReference type="AlphaFoldDB" id="A0A1R2BUG5"/>
<keyword evidence="2" id="KW-1185">Reference proteome</keyword>
<accession>A0A1R2BUG5</accession>
<evidence type="ECO:0000313" key="2">
    <source>
        <dbReference type="Proteomes" id="UP000187209"/>
    </source>
</evidence>
<comment type="caution">
    <text evidence="1">The sequence shown here is derived from an EMBL/GenBank/DDBJ whole genome shotgun (WGS) entry which is preliminary data.</text>
</comment>
<reference evidence="1 2" key="1">
    <citation type="submission" date="2016-11" db="EMBL/GenBank/DDBJ databases">
        <title>The macronuclear genome of Stentor coeruleus: a giant cell with tiny introns.</title>
        <authorList>
            <person name="Slabodnick M."/>
            <person name="Ruby J.G."/>
            <person name="Reiff S.B."/>
            <person name="Swart E.C."/>
            <person name="Gosai S."/>
            <person name="Prabakaran S."/>
            <person name="Witkowska E."/>
            <person name="Larue G.E."/>
            <person name="Fisher S."/>
            <person name="Freeman R.M."/>
            <person name="Gunawardena J."/>
            <person name="Chu W."/>
            <person name="Stover N.A."/>
            <person name="Gregory B.D."/>
            <person name="Nowacki M."/>
            <person name="Derisi J."/>
            <person name="Roy S.W."/>
            <person name="Marshall W.F."/>
            <person name="Sood P."/>
        </authorList>
    </citation>
    <scope>NUCLEOTIDE SEQUENCE [LARGE SCALE GENOMIC DNA]</scope>
    <source>
        <strain evidence="1">WM001</strain>
    </source>
</reference>
<name>A0A1R2BUG5_9CILI</name>
<sequence>MSIDYVFGNNKRLVEFLQSKNFDINTLSFFCKEIFVMCDSLSLDTNTIGDLIKNLKIVYSQSSENSMETNEYDDLPAKVTVTNPLNQKVFNFTLLLGNKRVPLFQCDYCLNSIKQCEIKNHALDHESL</sequence>
<organism evidence="1 2">
    <name type="scientific">Stentor coeruleus</name>
    <dbReference type="NCBI Taxonomy" id="5963"/>
    <lineage>
        <taxon>Eukaryota</taxon>
        <taxon>Sar</taxon>
        <taxon>Alveolata</taxon>
        <taxon>Ciliophora</taxon>
        <taxon>Postciliodesmatophora</taxon>
        <taxon>Heterotrichea</taxon>
        <taxon>Heterotrichida</taxon>
        <taxon>Stentoridae</taxon>
        <taxon>Stentor</taxon>
    </lineage>
</organism>
<proteinExistence type="predicted"/>
<gene>
    <name evidence="1" type="ORF">SteCoe_19349</name>
</gene>
<evidence type="ECO:0000313" key="1">
    <source>
        <dbReference type="EMBL" id="OMJ80396.1"/>
    </source>
</evidence>
<dbReference type="Proteomes" id="UP000187209">
    <property type="component" value="Unassembled WGS sequence"/>
</dbReference>
<dbReference type="EMBL" id="MPUH01000425">
    <property type="protein sequence ID" value="OMJ80396.1"/>
    <property type="molecule type" value="Genomic_DNA"/>
</dbReference>
<protein>
    <submittedName>
        <fullName evidence="1">Uncharacterized protein</fullName>
    </submittedName>
</protein>